<comment type="caution">
    <text evidence="1">The sequence shown here is derived from an EMBL/GenBank/DDBJ whole genome shotgun (WGS) entry which is preliminary data.</text>
</comment>
<name>A0A1V9X0U7_9ACAR</name>
<dbReference type="InParanoid" id="A0A1V9X0U7"/>
<gene>
    <name evidence="1" type="ORF">BIW11_04860</name>
</gene>
<evidence type="ECO:0000313" key="2">
    <source>
        <dbReference type="Proteomes" id="UP000192247"/>
    </source>
</evidence>
<accession>A0A1V9X0U7</accession>
<organism evidence="1 2">
    <name type="scientific">Tropilaelaps mercedesae</name>
    <dbReference type="NCBI Taxonomy" id="418985"/>
    <lineage>
        <taxon>Eukaryota</taxon>
        <taxon>Metazoa</taxon>
        <taxon>Ecdysozoa</taxon>
        <taxon>Arthropoda</taxon>
        <taxon>Chelicerata</taxon>
        <taxon>Arachnida</taxon>
        <taxon>Acari</taxon>
        <taxon>Parasitiformes</taxon>
        <taxon>Mesostigmata</taxon>
        <taxon>Gamasina</taxon>
        <taxon>Dermanyssoidea</taxon>
        <taxon>Laelapidae</taxon>
        <taxon>Tropilaelaps</taxon>
    </lineage>
</organism>
<reference evidence="1 2" key="1">
    <citation type="journal article" date="2017" name="Gigascience">
        <title>Draft genome of the honey bee ectoparasitic mite, Tropilaelaps mercedesae, is shaped by the parasitic life history.</title>
        <authorList>
            <person name="Dong X."/>
            <person name="Armstrong S.D."/>
            <person name="Xia D."/>
            <person name="Makepeace B.L."/>
            <person name="Darby A.C."/>
            <person name="Kadowaki T."/>
        </authorList>
    </citation>
    <scope>NUCLEOTIDE SEQUENCE [LARGE SCALE GENOMIC DNA]</scope>
    <source>
        <strain evidence="1">Wuxi-XJTLU</strain>
    </source>
</reference>
<protein>
    <submittedName>
        <fullName evidence="1">Uncharacterized protein</fullName>
    </submittedName>
</protein>
<dbReference type="EMBL" id="MNPL01030164">
    <property type="protein sequence ID" value="OQR67053.1"/>
    <property type="molecule type" value="Genomic_DNA"/>
</dbReference>
<dbReference type="Proteomes" id="UP000192247">
    <property type="component" value="Unassembled WGS sequence"/>
</dbReference>
<keyword evidence="2" id="KW-1185">Reference proteome</keyword>
<evidence type="ECO:0000313" key="1">
    <source>
        <dbReference type="EMBL" id="OQR67053.1"/>
    </source>
</evidence>
<sequence length="11" mass="1304">MNKQKSRQIDG</sequence>
<proteinExistence type="predicted"/>